<dbReference type="InterPro" id="IPR051797">
    <property type="entry name" value="TrmB-like"/>
</dbReference>
<evidence type="ECO:0000313" key="5">
    <source>
        <dbReference type="Proteomes" id="UP000577419"/>
    </source>
</evidence>
<dbReference type="InterPro" id="IPR036388">
    <property type="entry name" value="WH-like_DNA-bd_sf"/>
</dbReference>
<dbReference type="InterPro" id="IPR036390">
    <property type="entry name" value="WH_DNA-bd_sf"/>
</dbReference>
<dbReference type="AlphaFoldDB" id="A0A7J4IU06"/>
<dbReference type="Proteomes" id="UP000683213">
    <property type="component" value="Unassembled WGS sequence"/>
</dbReference>
<evidence type="ECO:0000313" key="4">
    <source>
        <dbReference type="EMBL" id="MBS3058874.1"/>
    </source>
</evidence>
<gene>
    <name evidence="3" type="ORF">HA237_06470</name>
    <name evidence="4" type="ORF">J4224_00425</name>
</gene>
<protein>
    <recommendedName>
        <fullName evidence="2">Transcription regulator TrmB N-terminal domain-containing protein</fullName>
    </recommendedName>
</protein>
<keyword evidence="1" id="KW-0175">Coiled coil</keyword>
<reference evidence="5" key="1">
    <citation type="journal article" date="2020" name="bioRxiv">
        <title>A rank-normalized archaeal taxonomy based on genome phylogeny resolves widespread incomplete and uneven classifications.</title>
        <authorList>
            <person name="Rinke C."/>
            <person name="Chuvochina M."/>
            <person name="Mussig A.J."/>
            <person name="Chaumeil P.-A."/>
            <person name="Waite D.W."/>
            <person name="Whitman W.B."/>
            <person name="Parks D.H."/>
            <person name="Hugenholtz P."/>
        </authorList>
    </citation>
    <scope>NUCLEOTIDE SEQUENCE [LARGE SCALE GENOMIC DNA]</scope>
</reference>
<proteinExistence type="predicted"/>
<dbReference type="SUPFAM" id="SSF46785">
    <property type="entry name" value="Winged helix' DNA-binding domain"/>
    <property type="match status" value="1"/>
</dbReference>
<organism evidence="3 5">
    <name type="scientific">Candidatus Iainarchaeum sp</name>
    <dbReference type="NCBI Taxonomy" id="3101447"/>
    <lineage>
        <taxon>Archaea</taxon>
        <taxon>Candidatus Iainarchaeota</taxon>
        <taxon>Candidatus Iainarchaeia</taxon>
        <taxon>Candidatus Iainarchaeales</taxon>
        <taxon>Candidatus Iainarchaeaceae</taxon>
        <taxon>Candidatus Iainarchaeum</taxon>
    </lineage>
</organism>
<reference evidence="4" key="2">
    <citation type="submission" date="2021-03" db="EMBL/GenBank/DDBJ databases">
        <authorList>
            <person name="Jaffe A."/>
        </authorList>
    </citation>
    <scope>NUCLEOTIDE SEQUENCE</scope>
    <source>
        <strain evidence="4">RIFCSPHIGHO2_01_FULL_GW2011_AR10_43_9</strain>
    </source>
</reference>
<dbReference type="InterPro" id="IPR002831">
    <property type="entry name" value="Tscrpt_reg_TrmB_N"/>
</dbReference>
<sequence>MDKSLEIVRKLGLNEYESKAYLALLRFRSAQASSISRHAAIPRARVYDVLSTLEKKGFVQRKPVKPVEYFALQPSEVFKKLEKEKKAELDSRLLELNEAIKRVEKELVSDTVSVATGEQVWLVEGRDNIYTRILQQLENCKETVIISGSNDSIKRKKAAFRQNLDALPKKGVKVKYRLLSPRSSARFMVFDRQAVLLFLSNDPASAGQEKAVLIQSPFVANFFSSAAKN</sequence>
<name>A0A7J4IU06_9ARCH</name>
<dbReference type="Pfam" id="PF01978">
    <property type="entry name" value="TrmB"/>
    <property type="match status" value="1"/>
</dbReference>
<accession>A0A7J4IU06</accession>
<dbReference type="Proteomes" id="UP000577419">
    <property type="component" value="Unassembled WGS sequence"/>
</dbReference>
<evidence type="ECO:0000313" key="3">
    <source>
        <dbReference type="EMBL" id="HIH08973.1"/>
    </source>
</evidence>
<dbReference type="Gene3D" id="1.10.10.10">
    <property type="entry name" value="Winged helix-like DNA-binding domain superfamily/Winged helix DNA-binding domain"/>
    <property type="match status" value="1"/>
</dbReference>
<evidence type="ECO:0000256" key="1">
    <source>
        <dbReference type="SAM" id="Coils"/>
    </source>
</evidence>
<evidence type="ECO:0000259" key="2">
    <source>
        <dbReference type="Pfam" id="PF01978"/>
    </source>
</evidence>
<feature type="domain" description="Transcription regulator TrmB N-terminal" evidence="2">
    <location>
        <begin position="9"/>
        <end position="74"/>
    </location>
</feature>
<reference evidence="4" key="3">
    <citation type="submission" date="2021-05" db="EMBL/GenBank/DDBJ databases">
        <title>Protein family content uncovers lineage relationships and bacterial pathway maintenance mechanisms in DPANN archaea.</title>
        <authorList>
            <person name="Castelle C.J."/>
            <person name="Meheust R."/>
            <person name="Jaffe A.L."/>
            <person name="Seitz K."/>
            <person name="Gong X."/>
            <person name="Baker B.J."/>
            <person name="Banfield J.F."/>
        </authorList>
    </citation>
    <scope>NUCLEOTIDE SEQUENCE</scope>
    <source>
        <strain evidence="4">RIFCSPHIGHO2_01_FULL_GW2011_AR10_43_9</strain>
    </source>
</reference>
<dbReference type="EMBL" id="DUFG01000033">
    <property type="protein sequence ID" value="HIH08973.1"/>
    <property type="molecule type" value="Genomic_DNA"/>
</dbReference>
<comment type="caution">
    <text evidence="3">The sequence shown here is derived from an EMBL/GenBank/DDBJ whole genome shotgun (WGS) entry which is preliminary data.</text>
</comment>
<dbReference type="PANTHER" id="PTHR34293">
    <property type="entry name" value="HTH-TYPE TRANSCRIPTIONAL REGULATOR TRMBL2"/>
    <property type="match status" value="1"/>
</dbReference>
<dbReference type="PANTHER" id="PTHR34293:SF1">
    <property type="entry name" value="HTH-TYPE TRANSCRIPTIONAL REGULATOR TRMBL2"/>
    <property type="match status" value="1"/>
</dbReference>
<dbReference type="EMBL" id="JAGVWF010000005">
    <property type="protein sequence ID" value="MBS3058874.1"/>
    <property type="molecule type" value="Genomic_DNA"/>
</dbReference>
<feature type="coiled-coil region" evidence="1">
    <location>
        <begin position="79"/>
        <end position="106"/>
    </location>
</feature>